<dbReference type="GO" id="GO:0000270">
    <property type="term" value="P:peptidoglycan metabolic process"/>
    <property type="evidence" value="ECO:0007669"/>
    <property type="project" value="TreeGrafter"/>
</dbReference>
<dbReference type="KEGG" id="bcib:IM45_1401"/>
<dbReference type="Gene3D" id="3.50.80.20">
    <property type="entry name" value="D-Ala-D-Ala carboxypeptidase C, peptidase S13"/>
    <property type="match status" value="1"/>
</dbReference>
<dbReference type="GO" id="GO:0006508">
    <property type="term" value="P:proteolysis"/>
    <property type="evidence" value="ECO:0007669"/>
    <property type="project" value="InterPro"/>
</dbReference>
<keyword evidence="2 4" id="KW-0378">Hydrolase</keyword>
<dbReference type="PANTHER" id="PTHR30023">
    <property type="entry name" value="D-ALANYL-D-ALANINE CARBOXYPEPTIDASE"/>
    <property type="match status" value="1"/>
</dbReference>
<organism evidence="4 5">
    <name type="scientific">Candidatus Palibaumannia cicadellinicola</name>
    <dbReference type="NCBI Taxonomy" id="186490"/>
    <lineage>
        <taxon>Bacteria</taxon>
        <taxon>Pseudomonadati</taxon>
        <taxon>Pseudomonadota</taxon>
        <taxon>Gammaproteobacteria</taxon>
        <taxon>Candidatus Palibaumannia</taxon>
    </lineage>
</organism>
<evidence type="ECO:0000313" key="5">
    <source>
        <dbReference type="Proteomes" id="UP000067325"/>
    </source>
</evidence>
<dbReference type="RefSeq" id="WP_038499383.1">
    <property type="nucleotide sequence ID" value="NZ_CP008985.1"/>
</dbReference>
<dbReference type="Proteomes" id="UP000067325">
    <property type="component" value="Chromosome"/>
</dbReference>
<feature type="chain" id="PRO_5001837687" evidence="3">
    <location>
        <begin position="23"/>
        <end position="479"/>
    </location>
</feature>
<dbReference type="EC" id="3.4.16.4" evidence="4"/>
<proteinExistence type="inferred from homology"/>
<dbReference type="GO" id="GO:0009002">
    <property type="term" value="F:serine-type D-Ala-D-Ala carboxypeptidase activity"/>
    <property type="evidence" value="ECO:0007669"/>
    <property type="project" value="UniProtKB-EC"/>
</dbReference>
<dbReference type="Gene3D" id="3.40.710.10">
    <property type="entry name" value="DD-peptidase/beta-lactamase superfamily"/>
    <property type="match status" value="2"/>
</dbReference>
<dbReference type="NCBIfam" id="NF008322">
    <property type="entry name" value="PRK11113.1"/>
    <property type="match status" value="1"/>
</dbReference>
<sequence length="479" mass="53242">MFVSKLIRCWTSVLILSAQAVAVENYTAYLPEGVNLALMVQKVGAPQPIIDYHSQQLALPASTIKLLTALAALLQLGPTYRFHTSFEAVLPAVEGVLHSDLIAHFGGDPTFSRQRLHTMVTTLRKQRIRQITGNLIIDTSVFASYDKAPGWPWNNLTRCFSSPPGAAIIDRNCFSLSLYSGQTVGEIAFIHLSSYYPIHMFSQVRTLARRSRDYCELDIISGELNRFTLTGCITQRSEPLSLTFAVQDGASYVGAIIKEALKQADIKLNGTIIRQNYPTTVTSRQVLAESTSAPLHDLLHVMLKTSDNMIADTIFRTIGHERFKVPGTWRAGSDAVRQILHEYANINLGNTIQVDGSGLSRYDLISPATMMRVLQYIGQHDQVLNFISMLPLAGYDGTLMFRTGLHKAGLDGKLSAKTGSLQGVYNLAGFMTVSSGQRIAFVQYLSGYTVLHSPEDSYAYKIPLVRFEYWLYKTIYLHN</sequence>
<dbReference type="InterPro" id="IPR012338">
    <property type="entry name" value="Beta-lactam/transpept-like"/>
</dbReference>
<dbReference type="OrthoDB" id="9802627at2"/>
<gene>
    <name evidence="4" type="ORF">IM45_1401</name>
</gene>
<reference evidence="4 5" key="1">
    <citation type="journal article" date="2014" name="MBio">
        <title>Differential genome evolution between companion symbionts in an insect-bacterial symbiosis.</title>
        <authorList>
            <person name="Bennett G.M."/>
            <person name="McCutcheon J.P."/>
            <person name="MacDonald B.R."/>
            <person name="Romanovicz D."/>
            <person name="Moran N.A."/>
        </authorList>
    </citation>
    <scope>NUCLEOTIDE SEQUENCE [LARGE SCALE GENOMIC DNA]</scope>
    <source>
        <strain evidence="4 5">BGSS</strain>
    </source>
</reference>
<dbReference type="PANTHER" id="PTHR30023:SF0">
    <property type="entry name" value="PENICILLIN-SENSITIVE CARBOXYPEPTIDASE A"/>
    <property type="match status" value="1"/>
</dbReference>
<dbReference type="AlphaFoldDB" id="A0A088N2J8"/>
<evidence type="ECO:0000256" key="3">
    <source>
        <dbReference type="SAM" id="SignalP"/>
    </source>
</evidence>
<dbReference type="InterPro" id="IPR000667">
    <property type="entry name" value="Peptidase_S13"/>
</dbReference>
<dbReference type="PRINTS" id="PR00922">
    <property type="entry name" value="DADACBPTASE3"/>
</dbReference>
<keyword evidence="4" id="KW-0121">Carboxypeptidase</keyword>
<accession>A0A088N2J8</accession>
<comment type="similarity">
    <text evidence="1">Belongs to the peptidase S13 family.</text>
</comment>
<dbReference type="SUPFAM" id="SSF56601">
    <property type="entry name" value="beta-lactamase/transpeptidase-like"/>
    <property type="match status" value="1"/>
</dbReference>
<name>A0A088N2J8_9GAMM</name>
<dbReference type="NCBIfam" id="TIGR00666">
    <property type="entry name" value="PBP4"/>
    <property type="match status" value="1"/>
</dbReference>
<dbReference type="EMBL" id="CP008985">
    <property type="protein sequence ID" value="AIN47561.1"/>
    <property type="molecule type" value="Genomic_DNA"/>
</dbReference>
<evidence type="ECO:0000313" key="4">
    <source>
        <dbReference type="EMBL" id="AIN47561.1"/>
    </source>
</evidence>
<keyword evidence="3" id="KW-0732">Signal</keyword>
<evidence type="ECO:0000256" key="2">
    <source>
        <dbReference type="ARBA" id="ARBA00022801"/>
    </source>
</evidence>
<feature type="signal peptide" evidence="3">
    <location>
        <begin position="1"/>
        <end position="22"/>
    </location>
</feature>
<keyword evidence="4" id="KW-0645">Protease</keyword>
<evidence type="ECO:0000256" key="1">
    <source>
        <dbReference type="ARBA" id="ARBA00006096"/>
    </source>
</evidence>
<dbReference type="MEROPS" id="S13.001"/>
<dbReference type="Pfam" id="PF02113">
    <property type="entry name" value="Peptidase_S13"/>
    <property type="match status" value="1"/>
</dbReference>
<dbReference type="eggNOG" id="COG2027">
    <property type="taxonomic scope" value="Bacteria"/>
</dbReference>
<protein>
    <submittedName>
        <fullName evidence="4">D-alanyl-D-alanine carboxypeptidase</fullName>
        <ecNumber evidence="4">3.4.16.4</ecNumber>
    </submittedName>
</protein>